<feature type="non-terminal residue" evidence="5">
    <location>
        <position position="117"/>
    </location>
</feature>
<proteinExistence type="inferred from homology"/>
<dbReference type="Pfam" id="PF00106">
    <property type="entry name" value="adh_short"/>
    <property type="match status" value="1"/>
</dbReference>
<evidence type="ECO:0000313" key="6">
    <source>
        <dbReference type="Proteomes" id="UP000531151"/>
    </source>
</evidence>
<dbReference type="Gene3D" id="3.40.50.720">
    <property type="entry name" value="NAD(P)-binding Rossmann-like Domain"/>
    <property type="match status" value="1"/>
</dbReference>
<evidence type="ECO:0000256" key="3">
    <source>
        <dbReference type="ARBA" id="ARBA00023002"/>
    </source>
</evidence>
<dbReference type="OrthoDB" id="9393331at2759"/>
<dbReference type="InterPro" id="IPR002347">
    <property type="entry name" value="SDR_fam"/>
</dbReference>
<dbReference type="PRINTS" id="PR00080">
    <property type="entry name" value="SDRFAMILY"/>
</dbReference>
<evidence type="ECO:0000256" key="1">
    <source>
        <dbReference type="ARBA" id="ARBA00005194"/>
    </source>
</evidence>
<accession>A0A7K4JRK8</accession>
<dbReference type="GO" id="GO:0016616">
    <property type="term" value="F:oxidoreductase activity, acting on the CH-OH group of donors, NAD or NADP as acceptor"/>
    <property type="evidence" value="ECO:0007669"/>
    <property type="project" value="TreeGrafter"/>
</dbReference>
<protein>
    <submittedName>
        <fullName evidence="5">DHB8 dehydrogenase</fullName>
    </submittedName>
</protein>
<keyword evidence="4" id="KW-0276">Fatty acid metabolism</keyword>
<sequence length="117" mass="11961">LPPKQERFGVPPSVCVGCAGVTRDEFLLRLQEAAFREVLEVNLTGMFLVTQAVARALVAVGSGGSIVHVGSIVGKVGNLGQANYSASKAGVEGLTRSCAKELARCGDTGGQGGTWGT</sequence>
<dbReference type="GO" id="GO:0048038">
    <property type="term" value="F:quinone binding"/>
    <property type="evidence" value="ECO:0007669"/>
    <property type="project" value="TreeGrafter"/>
</dbReference>
<dbReference type="EMBL" id="VWPV01055462">
    <property type="protein sequence ID" value="NWH67951.1"/>
    <property type="molecule type" value="Genomic_DNA"/>
</dbReference>
<keyword evidence="4" id="KW-0443">Lipid metabolism</keyword>
<dbReference type="GO" id="GO:0006633">
    <property type="term" value="P:fatty acid biosynthetic process"/>
    <property type="evidence" value="ECO:0007669"/>
    <property type="project" value="UniProtKB-KW"/>
</dbReference>
<reference evidence="5 6" key="1">
    <citation type="submission" date="2019-09" db="EMBL/GenBank/DDBJ databases">
        <title>Bird 10,000 Genomes (B10K) Project - Family phase.</title>
        <authorList>
            <person name="Zhang G."/>
        </authorList>
    </citation>
    <scope>NUCLEOTIDE SEQUENCE [LARGE SCALE GENOMIC DNA]</scope>
    <source>
        <strain evidence="5">B10K-CU-031-07</strain>
        <tissue evidence="5">Muscle</tissue>
    </source>
</reference>
<comment type="similarity">
    <text evidence="2">Belongs to the short-chain dehydrogenases/reductases (SDR) family.</text>
</comment>
<evidence type="ECO:0000313" key="5">
    <source>
        <dbReference type="EMBL" id="NWH67951.1"/>
    </source>
</evidence>
<evidence type="ECO:0000256" key="4">
    <source>
        <dbReference type="ARBA" id="ARBA00023160"/>
    </source>
</evidence>
<organism evidence="5 6">
    <name type="scientific">Geococcyx californianus</name>
    <name type="common">Greater roadrunner</name>
    <name type="synonym">Saurothera californiana</name>
    <dbReference type="NCBI Taxonomy" id="8947"/>
    <lineage>
        <taxon>Eukaryota</taxon>
        <taxon>Metazoa</taxon>
        <taxon>Chordata</taxon>
        <taxon>Craniata</taxon>
        <taxon>Vertebrata</taxon>
        <taxon>Euteleostomi</taxon>
        <taxon>Archelosauria</taxon>
        <taxon>Archosauria</taxon>
        <taxon>Dinosauria</taxon>
        <taxon>Saurischia</taxon>
        <taxon>Theropoda</taxon>
        <taxon>Coelurosauria</taxon>
        <taxon>Aves</taxon>
        <taxon>Neognathae</taxon>
        <taxon>Neoaves</taxon>
        <taxon>Otidimorphae</taxon>
        <taxon>Cuculiformes</taxon>
        <taxon>Neomorphidae</taxon>
        <taxon>Geococcyx</taxon>
    </lineage>
</organism>
<name>A0A7K4JRK8_GEOCA</name>
<dbReference type="SUPFAM" id="SSF51735">
    <property type="entry name" value="NAD(P)-binding Rossmann-fold domains"/>
    <property type="match status" value="1"/>
</dbReference>
<dbReference type="PANTHER" id="PTHR42760:SF83">
    <property type="entry name" value="(3R)-3-HYDROXYACYL-COA DEHYDROGENASE"/>
    <property type="match status" value="1"/>
</dbReference>
<dbReference type="AlphaFoldDB" id="A0A7K4JRK8"/>
<dbReference type="InterPro" id="IPR036291">
    <property type="entry name" value="NAD(P)-bd_dom_sf"/>
</dbReference>
<keyword evidence="4" id="KW-0275">Fatty acid biosynthesis</keyword>
<dbReference type="PRINTS" id="PR00081">
    <property type="entry name" value="GDHRDH"/>
</dbReference>
<evidence type="ECO:0000256" key="2">
    <source>
        <dbReference type="ARBA" id="ARBA00006484"/>
    </source>
</evidence>
<comment type="caution">
    <text evidence="5">The sequence shown here is derived from an EMBL/GenBank/DDBJ whole genome shotgun (WGS) entry which is preliminary data.</text>
</comment>
<comment type="pathway">
    <text evidence="1">Lipid metabolism; fatty acid biosynthesis.</text>
</comment>
<keyword evidence="3" id="KW-0560">Oxidoreductase</keyword>
<dbReference type="PANTHER" id="PTHR42760">
    <property type="entry name" value="SHORT-CHAIN DEHYDROGENASES/REDUCTASES FAMILY MEMBER"/>
    <property type="match status" value="1"/>
</dbReference>
<feature type="non-terminal residue" evidence="5">
    <location>
        <position position="1"/>
    </location>
</feature>
<dbReference type="Proteomes" id="UP000531151">
    <property type="component" value="Unassembled WGS sequence"/>
</dbReference>
<gene>
    <name evidence="5" type="primary">Hsd17b8</name>
    <name evidence="5" type="ORF">GEOCAL_R14202</name>
</gene>
<keyword evidence="4" id="KW-0444">Lipid biosynthesis</keyword>
<keyword evidence="6" id="KW-1185">Reference proteome</keyword>